<dbReference type="PROSITE" id="PS51379">
    <property type="entry name" value="4FE4S_FER_2"/>
    <property type="match status" value="1"/>
</dbReference>
<keyword evidence="7" id="KW-0472">Membrane</keyword>
<dbReference type="InterPro" id="IPR017900">
    <property type="entry name" value="4Fe4S_Fe_S_CS"/>
</dbReference>
<accession>A0A6L8Q6W8</accession>
<dbReference type="Pfam" id="PF00037">
    <property type="entry name" value="Fer4"/>
    <property type="match status" value="1"/>
</dbReference>
<keyword evidence="1" id="KW-0813">Transport</keyword>
<dbReference type="GO" id="GO:0046872">
    <property type="term" value="F:metal ion binding"/>
    <property type="evidence" value="ECO:0007669"/>
    <property type="project" value="UniProtKB-KW"/>
</dbReference>
<evidence type="ECO:0000256" key="2">
    <source>
        <dbReference type="ARBA" id="ARBA00022485"/>
    </source>
</evidence>
<keyword evidence="5" id="KW-0408">Iron</keyword>
<dbReference type="Proteomes" id="UP000472380">
    <property type="component" value="Unassembled WGS sequence"/>
</dbReference>
<keyword evidence="2" id="KW-0004">4Fe-4S</keyword>
<evidence type="ECO:0000313" key="10">
    <source>
        <dbReference type="Proteomes" id="UP000472380"/>
    </source>
</evidence>
<proteinExistence type="predicted"/>
<keyword evidence="6" id="KW-0411">Iron-sulfur</keyword>
<evidence type="ECO:0000256" key="3">
    <source>
        <dbReference type="ARBA" id="ARBA00022723"/>
    </source>
</evidence>
<evidence type="ECO:0000256" key="1">
    <source>
        <dbReference type="ARBA" id="ARBA00022448"/>
    </source>
</evidence>
<dbReference type="PROSITE" id="PS00198">
    <property type="entry name" value="4FE4S_FER_1"/>
    <property type="match status" value="1"/>
</dbReference>
<dbReference type="EMBL" id="VJNE01000013">
    <property type="protein sequence ID" value="MZG28374.1"/>
    <property type="molecule type" value="Genomic_DNA"/>
</dbReference>
<dbReference type="Pfam" id="PF12801">
    <property type="entry name" value="Fer4_5"/>
    <property type="match status" value="2"/>
</dbReference>
<dbReference type="PANTHER" id="PTHR30176:SF3">
    <property type="entry name" value="FERREDOXIN-TYPE PROTEIN NAPH"/>
    <property type="match status" value="1"/>
</dbReference>
<dbReference type="GO" id="GO:0051539">
    <property type="term" value="F:4 iron, 4 sulfur cluster binding"/>
    <property type="evidence" value="ECO:0007669"/>
    <property type="project" value="UniProtKB-KW"/>
</dbReference>
<dbReference type="InterPro" id="IPR017896">
    <property type="entry name" value="4Fe4S_Fe-S-bd"/>
</dbReference>
<organism evidence="9 10">
    <name type="scientific">Adlercreutzia equolifaciens</name>
    <dbReference type="NCBI Taxonomy" id="446660"/>
    <lineage>
        <taxon>Bacteria</taxon>
        <taxon>Bacillati</taxon>
        <taxon>Actinomycetota</taxon>
        <taxon>Coriobacteriia</taxon>
        <taxon>Eggerthellales</taxon>
        <taxon>Eggerthellaceae</taxon>
        <taxon>Adlercreutzia</taxon>
    </lineage>
</organism>
<keyword evidence="4" id="KW-0249">Electron transport</keyword>
<feature type="transmembrane region" description="Helical" evidence="7">
    <location>
        <begin position="21"/>
        <end position="41"/>
    </location>
</feature>
<keyword evidence="7" id="KW-0812">Transmembrane</keyword>
<dbReference type="SUPFAM" id="SSF54862">
    <property type="entry name" value="4Fe-4S ferredoxins"/>
    <property type="match status" value="1"/>
</dbReference>
<dbReference type="PANTHER" id="PTHR30176">
    <property type="entry name" value="FERREDOXIN-TYPE PROTEIN NAPH"/>
    <property type="match status" value="1"/>
</dbReference>
<dbReference type="Gene3D" id="3.30.70.20">
    <property type="match status" value="1"/>
</dbReference>
<evidence type="ECO:0000259" key="8">
    <source>
        <dbReference type="PROSITE" id="PS51379"/>
    </source>
</evidence>
<gene>
    <name evidence="9" type="ORF">FM068_07200</name>
</gene>
<evidence type="ECO:0000313" key="9">
    <source>
        <dbReference type="EMBL" id="MZG28374.1"/>
    </source>
</evidence>
<evidence type="ECO:0000256" key="7">
    <source>
        <dbReference type="SAM" id="Phobius"/>
    </source>
</evidence>
<keyword evidence="7" id="KW-1133">Transmembrane helix</keyword>
<feature type="transmembrane region" description="Helical" evidence="7">
    <location>
        <begin position="223"/>
        <end position="240"/>
    </location>
</feature>
<sequence length="342" mass="36437">MNVSEETSARGRKRRSRVSRVRKMVLAGAFVLFCIGVVAVGGMGDACSVGYEAIAMVCPLGALEGFFGSWSFVPRMALGLVLALAVVLIAGRAFCSWICPVPPLQGFLRTKKQRQRDAVERKAQAEDSLALWKSSCSGCKGDSCGDACAQASGADGRGSSAQPLSARGNVGLDSRHAVLAGTLATTALCGFPVFCLLCPVGLTFATVIALYRFIGFNEPTIDLLVFPAIIVLELVLLRKWCHRFCPISALMSLLAPLARRLRPQVSMEACLRSKGEDCTVCGSVCPEGIDPVADLGRRSLSECTRCGRCAEACPAQAIAFRKTRVRATDPVVIDEEQAVLVD</sequence>
<feature type="transmembrane region" description="Helical" evidence="7">
    <location>
        <begin position="178"/>
        <end position="211"/>
    </location>
</feature>
<name>A0A6L8Q6W8_9ACTN</name>
<feature type="domain" description="4Fe-4S ferredoxin-type" evidence="8">
    <location>
        <begin position="294"/>
        <end position="323"/>
    </location>
</feature>
<evidence type="ECO:0000256" key="4">
    <source>
        <dbReference type="ARBA" id="ARBA00022982"/>
    </source>
</evidence>
<protein>
    <submittedName>
        <fullName evidence="9">4Fe-4S binding protein</fullName>
    </submittedName>
</protein>
<dbReference type="InterPro" id="IPR051684">
    <property type="entry name" value="Electron_Trans/Redox"/>
</dbReference>
<evidence type="ECO:0000256" key="6">
    <source>
        <dbReference type="ARBA" id="ARBA00023014"/>
    </source>
</evidence>
<dbReference type="GO" id="GO:0005886">
    <property type="term" value="C:plasma membrane"/>
    <property type="evidence" value="ECO:0007669"/>
    <property type="project" value="TreeGrafter"/>
</dbReference>
<dbReference type="AlphaFoldDB" id="A0A6L8Q6W8"/>
<keyword evidence="3" id="KW-0479">Metal-binding</keyword>
<reference evidence="9 10" key="1">
    <citation type="submission" date="2019-07" db="EMBL/GenBank/DDBJ databases">
        <title>Draft genome sequence of Adlercreutzia equolifaciens IPLA 37004, a human intestinal strain that does not produces equol from daidzein.</title>
        <authorList>
            <person name="Vazquez L."/>
            <person name="Florez A.B."/>
            <person name="Mayo B."/>
        </authorList>
    </citation>
    <scope>NUCLEOTIDE SEQUENCE [LARGE SCALE GENOMIC DNA]</scope>
    <source>
        <strain evidence="9 10">IPLA 37004</strain>
    </source>
</reference>
<comment type="caution">
    <text evidence="9">The sequence shown here is derived from an EMBL/GenBank/DDBJ whole genome shotgun (WGS) entry which is preliminary data.</text>
</comment>
<evidence type="ECO:0000256" key="5">
    <source>
        <dbReference type="ARBA" id="ARBA00023004"/>
    </source>
</evidence>